<name>A0A6S6NXR7_9MYCO</name>
<dbReference type="Proteomes" id="UP000515734">
    <property type="component" value="Chromosome"/>
</dbReference>
<proteinExistence type="predicted"/>
<feature type="DNA-binding region" description="H-T-H motif" evidence="2">
    <location>
        <begin position="27"/>
        <end position="46"/>
    </location>
</feature>
<keyword evidence="1 2" id="KW-0238">DNA-binding</keyword>
<evidence type="ECO:0000259" key="3">
    <source>
        <dbReference type="PROSITE" id="PS50977"/>
    </source>
</evidence>
<dbReference type="Pfam" id="PF00440">
    <property type="entry name" value="TetR_N"/>
    <property type="match status" value="1"/>
</dbReference>
<dbReference type="InterPro" id="IPR009057">
    <property type="entry name" value="Homeodomain-like_sf"/>
</dbReference>
<evidence type="ECO:0000256" key="2">
    <source>
        <dbReference type="PROSITE-ProRule" id="PRU00335"/>
    </source>
</evidence>
<gene>
    <name evidence="4" type="ORF">NIIDNTM18_00830</name>
</gene>
<organism evidence="4 5">
    <name type="scientific">Mycolicibacterium litorale</name>
    <dbReference type="NCBI Taxonomy" id="758802"/>
    <lineage>
        <taxon>Bacteria</taxon>
        <taxon>Bacillati</taxon>
        <taxon>Actinomycetota</taxon>
        <taxon>Actinomycetes</taxon>
        <taxon>Mycobacteriales</taxon>
        <taxon>Mycobacteriaceae</taxon>
        <taxon>Mycolicibacterium</taxon>
    </lineage>
</organism>
<evidence type="ECO:0000256" key="1">
    <source>
        <dbReference type="ARBA" id="ARBA00023125"/>
    </source>
</evidence>
<accession>A0A6S6NXR7</accession>
<dbReference type="EMBL" id="AP023287">
    <property type="protein sequence ID" value="BCI50805.1"/>
    <property type="molecule type" value="Genomic_DNA"/>
</dbReference>
<feature type="domain" description="HTH tetR-type" evidence="3">
    <location>
        <begin position="4"/>
        <end position="64"/>
    </location>
</feature>
<protein>
    <submittedName>
        <fullName evidence="4">Transcriptional regulator</fullName>
    </submittedName>
</protein>
<dbReference type="RefSeq" id="WP_185293863.1">
    <property type="nucleotide sequence ID" value="NZ_AP023287.1"/>
</dbReference>
<evidence type="ECO:0000313" key="4">
    <source>
        <dbReference type="EMBL" id="BCI50805.1"/>
    </source>
</evidence>
<sequence length="188" mass="21156">MGAVVTREGYFETGLAVLADQGYGGLKLAEVCHRLGVTTGSFYHYFANWSTYTRELVDYWRQQRTMSIVDAVRAEEDPHRRIETLIQEALALPHGAEAAIRVWSSIDPDVYTVQAGVDRQRYDIMRESSLQVVGDERQAEVFAAWCVYVLVGYEQATLPPDRDAVSFIAAEMIHALDSGRFSSLSQTR</sequence>
<dbReference type="PROSITE" id="PS50977">
    <property type="entry name" value="HTH_TETR_2"/>
    <property type="match status" value="1"/>
</dbReference>
<dbReference type="InterPro" id="IPR001647">
    <property type="entry name" value="HTH_TetR"/>
</dbReference>
<dbReference type="AlphaFoldDB" id="A0A6S6NXR7"/>
<evidence type="ECO:0000313" key="5">
    <source>
        <dbReference type="Proteomes" id="UP000515734"/>
    </source>
</evidence>
<dbReference type="GO" id="GO:0003677">
    <property type="term" value="F:DNA binding"/>
    <property type="evidence" value="ECO:0007669"/>
    <property type="project" value="UniProtKB-UniRule"/>
</dbReference>
<dbReference type="Gene3D" id="1.10.357.10">
    <property type="entry name" value="Tetracycline Repressor, domain 2"/>
    <property type="match status" value="1"/>
</dbReference>
<dbReference type="SUPFAM" id="SSF46689">
    <property type="entry name" value="Homeodomain-like"/>
    <property type="match status" value="1"/>
</dbReference>
<reference evidence="4 5" key="1">
    <citation type="submission" date="2020-07" db="EMBL/GenBank/DDBJ databases">
        <title>Complete genome sequence of Mycolicibacterium litorale like strain isolated from cardiac implantable electronic device infection.</title>
        <authorList>
            <person name="Fukano H."/>
            <person name="Miyama H."/>
            <person name="Hoshino Y."/>
        </authorList>
    </citation>
    <scope>NUCLEOTIDE SEQUENCE [LARGE SCALE GENOMIC DNA]</scope>
    <source>
        <strain evidence="4 5">NIIDNTM18</strain>
    </source>
</reference>